<feature type="transmembrane region" description="Helical" evidence="11">
    <location>
        <begin position="41"/>
        <end position="60"/>
    </location>
</feature>
<evidence type="ECO:0000256" key="6">
    <source>
        <dbReference type="ARBA" id="ARBA00022525"/>
    </source>
</evidence>
<dbReference type="Pfam" id="PF00190">
    <property type="entry name" value="Cupin_1"/>
    <property type="match status" value="1"/>
</dbReference>
<keyword evidence="9 11" id="KW-0472">Membrane</keyword>
<evidence type="ECO:0000256" key="4">
    <source>
        <dbReference type="ARBA" id="ARBA00007456"/>
    </source>
</evidence>
<dbReference type="Gene3D" id="2.60.120.10">
    <property type="entry name" value="Jelly Rolls"/>
    <property type="match status" value="1"/>
</dbReference>
<accession>A0ABR2YV70</accession>
<dbReference type="InterPro" id="IPR004932">
    <property type="entry name" value="Rer1"/>
</dbReference>
<feature type="transmembrane region" description="Helical" evidence="11">
    <location>
        <begin position="140"/>
        <end position="157"/>
    </location>
</feature>
<feature type="domain" description="Cupin type-1" evidence="12">
    <location>
        <begin position="264"/>
        <end position="394"/>
    </location>
</feature>
<dbReference type="Proteomes" id="UP001491310">
    <property type="component" value="Unassembled WGS sequence"/>
</dbReference>
<dbReference type="InterPro" id="IPR011051">
    <property type="entry name" value="RmlC_Cupin_sf"/>
</dbReference>
<comment type="similarity">
    <text evidence="3">Belongs to the RER1 family.</text>
</comment>
<proteinExistence type="inferred from homology"/>
<dbReference type="InterPro" id="IPR006045">
    <property type="entry name" value="Cupin_1"/>
</dbReference>
<dbReference type="InterPro" id="IPR001929">
    <property type="entry name" value="Germin"/>
</dbReference>
<keyword evidence="7 11" id="KW-0812">Transmembrane</keyword>
<dbReference type="PANTHER" id="PTHR10743:SF0">
    <property type="entry name" value="PROTEIN RER1"/>
    <property type="match status" value="1"/>
</dbReference>
<dbReference type="InterPro" id="IPR014710">
    <property type="entry name" value="RmlC-like_jellyroll"/>
</dbReference>
<sequence length="435" mass="47953">MDSMNGTDPYGSSGTSSSSKAMQKISQRYRYFLDKTTPHTAGRWLALLGLLVIYGVRVYLLKGFYIVTYALGIFNLNLLLGFLTPQVDPELEGPTLPSKKEDEFRPFVRRLPEFKFWYSSFKALLLGFVVTFFPVFDVPVFWPILLMYWLVLLFVTMKRQIKHMIKYRYIPFSIGKKSYSKGDKKTCLIVVIERIKVDRWGRKSRNKMMKLAIVLFLAVIGVSLASSDDGPITAKTIQKVGANAYVYNPLLLGTNGTQKSEGGSRQQRMLGQWPALAGQGVSQTVFTLEPCAMRPAHVHPRATGLLYLISGAKFMVGYVTEDGAPVNNEISTGASALFPIGLVHYQQNLDCFDATYIISYNHEDPGTQMTYASLQQLPASAMAATLGVNTTGYETLLSASPKGVFIKSSDPDCVARCQLAPAKSGATVSAASVSG</sequence>
<evidence type="ECO:0000256" key="7">
    <source>
        <dbReference type="ARBA" id="ARBA00022692"/>
    </source>
</evidence>
<dbReference type="CDD" id="cd02241">
    <property type="entry name" value="cupin_OxOx"/>
    <property type="match status" value="1"/>
</dbReference>
<dbReference type="SMART" id="SM00835">
    <property type="entry name" value="Cupin_1"/>
    <property type="match status" value="1"/>
</dbReference>
<feature type="transmembrane region" description="Helical" evidence="11">
    <location>
        <begin position="208"/>
        <end position="226"/>
    </location>
</feature>
<keyword evidence="8 11" id="KW-1133">Transmembrane helix</keyword>
<comment type="caution">
    <text evidence="13">The sequence shown here is derived from an EMBL/GenBank/DDBJ whole genome shotgun (WGS) entry which is preliminary data.</text>
</comment>
<evidence type="ECO:0000256" key="9">
    <source>
        <dbReference type="ARBA" id="ARBA00023136"/>
    </source>
</evidence>
<reference evidence="13 14" key="1">
    <citation type="journal article" date="2024" name="Nat. Commun.">
        <title>Phylogenomics reveals the evolutionary origins of lichenization in chlorophyte algae.</title>
        <authorList>
            <person name="Puginier C."/>
            <person name="Libourel C."/>
            <person name="Otte J."/>
            <person name="Skaloud P."/>
            <person name="Haon M."/>
            <person name="Grisel S."/>
            <person name="Petersen M."/>
            <person name="Berrin J.G."/>
            <person name="Delaux P.M."/>
            <person name="Dal Grande F."/>
            <person name="Keller J."/>
        </authorList>
    </citation>
    <scope>NUCLEOTIDE SEQUENCE [LARGE SCALE GENOMIC DNA]</scope>
    <source>
        <strain evidence="13 14">SAG 216-7</strain>
    </source>
</reference>
<evidence type="ECO:0000313" key="14">
    <source>
        <dbReference type="Proteomes" id="UP001491310"/>
    </source>
</evidence>
<evidence type="ECO:0000256" key="1">
    <source>
        <dbReference type="ARBA" id="ARBA00004141"/>
    </source>
</evidence>
<comment type="subcellular location">
    <subcellularLocation>
        <location evidence="1">Membrane</location>
        <topology evidence="1">Multi-pass membrane protein</topology>
    </subcellularLocation>
    <subcellularLocation>
        <location evidence="2">Secreted</location>
        <location evidence="2">Extracellular space</location>
        <location evidence="2">Apoplast</location>
    </subcellularLocation>
</comment>
<evidence type="ECO:0000256" key="5">
    <source>
        <dbReference type="ARBA" id="ARBA00022523"/>
    </source>
</evidence>
<evidence type="ECO:0000313" key="13">
    <source>
        <dbReference type="EMBL" id="KAK9915566.1"/>
    </source>
</evidence>
<dbReference type="Pfam" id="PF03248">
    <property type="entry name" value="Rer1"/>
    <property type="match status" value="1"/>
</dbReference>
<dbReference type="PRINTS" id="PR00325">
    <property type="entry name" value="GERMIN"/>
</dbReference>
<name>A0ABR2YV70_9CHLO</name>
<gene>
    <name evidence="13" type="ORF">WJX75_000836</name>
</gene>
<evidence type="ECO:0000256" key="3">
    <source>
        <dbReference type="ARBA" id="ARBA00006070"/>
    </source>
</evidence>
<evidence type="ECO:0000256" key="8">
    <source>
        <dbReference type="ARBA" id="ARBA00022989"/>
    </source>
</evidence>
<dbReference type="SUPFAM" id="SSF51182">
    <property type="entry name" value="RmlC-like cupins"/>
    <property type="match status" value="1"/>
</dbReference>
<keyword evidence="14" id="KW-1185">Reference proteome</keyword>
<organism evidence="13 14">
    <name type="scientific">Coccomyxa subellipsoidea</name>
    <dbReference type="NCBI Taxonomy" id="248742"/>
    <lineage>
        <taxon>Eukaryota</taxon>
        <taxon>Viridiplantae</taxon>
        <taxon>Chlorophyta</taxon>
        <taxon>core chlorophytes</taxon>
        <taxon>Trebouxiophyceae</taxon>
        <taxon>Trebouxiophyceae incertae sedis</taxon>
        <taxon>Coccomyxaceae</taxon>
        <taxon>Coccomyxa</taxon>
    </lineage>
</organism>
<keyword evidence="5" id="KW-0052">Apoplast</keyword>
<comment type="similarity">
    <text evidence="4">Belongs to the germin family.</text>
</comment>
<dbReference type="EMBL" id="JALJOT010000004">
    <property type="protein sequence ID" value="KAK9915566.1"/>
    <property type="molecule type" value="Genomic_DNA"/>
</dbReference>
<protein>
    <recommendedName>
        <fullName evidence="12">Cupin type-1 domain-containing protein</fullName>
    </recommendedName>
</protein>
<dbReference type="PANTHER" id="PTHR10743">
    <property type="entry name" value="PROTEIN RER1"/>
    <property type="match status" value="1"/>
</dbReference>
<evidence type="ECO:0000256" key="11">
    <source>
        <dbReference type="SAM" id="Phobius"/>
    </source>
</evidence>
<evidence type="ECO:0000259" key="12">
    <source>
        <dbReference type="SMART" id="SM00835"/>
    </source>
</evidence>
<keyword evidence="6" id="KW-0964">Secreted</keyword>
<keyword evidence="10" id="KW-0464">Manganese</keyword>
<evidence type="ECO:0000256" key="10">
    <source>
        <dbReference type="ARBA" id="ARBA00023211"/>
    </source>
</evidence>
<evidence type="ECO:0000256" key="2">
    <source>
        <dbReference type="ARBA" id="ARBA00004271"/>
    </source>
</evidence>
<feature type="transmembrane region" description="Helical" evidence="11">
    <location>
        <begin position="66"/>
        <end position="83"/>
    </location>
</feature>